<protein>
    <recommendedName>
        <fullName evidence="4">DUF3618 domain-containing protein</fullName>
    </recommendedName>
</protein>
<feature type="compositionally biased region" description="Basic and acidic residues" evidence="1">
    <location>
        <begin position="193"/>
        <end position="206"/>
    </location>
</feature>
<evidence type="ECO:0000313" key="2">
    <source>
        <dbReference type="EMBL" id="ADU50029.1"/>
    </source>
</evidence>
<dbReference type="InterPro" id="IPR022062">
    <property type="entry name" value="DUF3618"/>
</dbReference>
<dbReference type="eggNOG" id="ENOG50322Q4">
    <property type="taxonomic scope" value="Bacteria"/>
</dbReference>
<dbReference type="OrthoDB" id="3218417at2"/>
<dbReference type="SUPFAM" id="SSF58113">
    <property type="entry name" value="Apolipoprotein A-I"/>
    <property type="match status" value="1"/>
</dbReference>
<dbReference type="KEGG" id="ica:Intca_3556"/>
<reference evidence="2 3" key="1">
    <citation type="journal article" date="2010" name="Stand. Genomic Sci.">
        <title>Complete genome sequence of Intrasporangium calvum type strain (7 KIP).</title>
        <authorList>
            <person name="Del Rio T.G."/>
            <person name="Chertkov O."/>
            <person name="Yasawong M."/>
            <person name="Lucas S."/>
            <person name="Deshpande S."/>
            <person name="Cheng J.F."/>
            <person name="Detter C."/>
            <person name="Tapia R."/>
            <person name="Han C."/>
            <person name="Goodwin L."/>
            <person name="Pitluck S."/>
            <person name="Liolios K."/>
            <person name="Ivanova N."/>
            <person name="Mavromatis K."/>
            <person name="Pati A."/>
            <person name="Chen A."/>
            <person name="Palaniappan K."/>
            <person name="Land M."/>
            <person name="Hauser L."/>
            <person name="Chang Y.J."/>
            <person name="Jeffries C.D."/>
            <person name="Rohde M."/>
            <person name="Pukall R."/>
            <person name="Sikorski J."/>
            <person name="Goker M."/>
            <person name="Woyke T."/>
            <person name="Bristow J."/>
            <person name="Eisen J.A."/>
            <person name="Markowitz V."/>
            <person name="Hugenholtz P."/>
            <person name="Kyrpides N.C."/>
            <person name="Klenk H.P."/>
            <person name="Lapidus A."/>
        </authorList>
    </citation>
    <scope>NUCLEOTIDE SEQUENCE [LARGE SCALE GENOMIC DNA]</scope>
    <source>
        <strain evidence="3">ATCC 23552 / DSM 43043 / JCM 3097 / NBRC 12989 / 7 KIP</strain>
    </source>
</reference>
<organism evidence="2 3">
    <name type="scientific">Intrasporangium calvum (strain ATCC 23552 / DSM 43043 / JCM 3097 / NBRC 12989 / NCIMB 10167 / NRRL B-3866 / 7 KIP)</name>
    <dbReference type="NCBI Taxonomy" id="710696"/>
    <lineage>
        <taxon>Bacteria</taxon>
        <taxon>Bacillati</taxon>
        <taxon>Actinomycetota</taxon>
        <taxon>Actinomycetes</taxon>
        <taxon>Micrococcales</taxon>
        <taxon>Intrasporangiaceae</taxon>
        <taxon>Intrasporangium</taxon>
    </lineage>
</organism>
<dbReference type="EMBL" id="CP002343">
    <property type="protein sequence ID" value="ADU50029.1"/>
    <property type="molecule type" value="Genomic_DNA"/>
</dbReference>
<name>E6S6L2_INTC7</name>
<feature type="region of interest" description="Disordered" evidence="1">
    <location>
        <begin position="149"/>
        <end position="206"/>
    </location>
</feature>
<dbReference type="Proteomes" id="UP000008914">
    <property type="component" value="Chromosome"/>
</dbReference>
<dbReference type="HOGENOM" id="CLU_105743_0_0_11"/>
<dbReference type="STRING" id="710696.Intca_3556"/>
<dbReference type="RefSeq" id="WP_013494336.1">
    <property type="nucleotide sequence ID" value="NC_014830.1"/>
</dbReference>
<proteinExistence type="predicted"/>
<dbReference type="AlphaFoldDB" id="E6S6L2"/>
<feature type="compositionally biased region" description="Basic and acidic residues" evidence="1">
    <location>
        <begin position="1"/>
        <end position="20"/>
    </location>
</feature>
<gene>
    <name evidence="2" type="ordered locus">Intca_3556</name>
</gene>
<evidence type="ECO:0008006" key="4">
    <source>
        <dbReference type="Google" id="ProtNLM"/>
    </source>
</evidence>
<evidence type="ECO:0000256" key="1">
    <source>
        <dbReference type="SAM" id="MobiDB-lite"/>
    </source>
</evidence>
<dbReference type="Pfam" id="PF12277">
    <property type="entry name" value="DUF3618"/>
    <property type="match status" value="1"/>
</dbReference>
<feature type="region of interest" description="Disordered" evidence="1">
    <location>
        <begin position="1"/>
        <end position="28"/>
    </location>
</feature>
<sequence>MTDYETERLRTEVERTRQDLSDNVNRLGTTVSPSTIAERQKAKMSQKVSTWRERLMGAAEDAKHSTMGTAHGVTDTGHTAVENVQEMGHDMRLKARQQAQGNPLAAGVVALAAGWLVGSVLPASEKEKQAATAVKEQAQPFVEQATAEVKAAGSEMAEHLKQPAQEAVEEVRTAAADSAQEIKSQTQGAADSVRTEAEYQARDVNS</sequence>
<keyword evidence="3" id="KW-1185">Reference proteome</keyword>
<evidence type="ECO:0000313" key="3">
    <source>
        <dbReference type="Proteomes" id="UP000008914"/>
    </source>
</evidence>
<accession>E6S6L2</accession>